<dbReference type="Gene3D" id="3.30.70.100">
    <property type="match status" value="1"/>
</dbReference>
<dbReference type="EMBL" id="JNSL01000158">
    <property type="protein sequence ID" value="KGA14145.1"/>
    <property type="molecule type" value="Genomic_DNA"/>
</dbReference>
<gene>
    <name evidence="1" type="ORF">GM51_17925</name>
</gene>
<accession>A0A094PQV1</accession>
<reference evidence="1" key="1">
    <citation type="submission" date="2014-06" db="EMBL/GenBank/DDBJ databases">
        <title>Key roles for freshwater Actinobacteria revealed by deep metagenomic sequencing.</title>
        <authorList>
            <person name="Ghai R."/>
            <person name="Mizuno C.M."/>
            <person name="Picazo A."/>
            <person name="Camacho A."/>
            <person name="Rodriguez-Valera F."/>
        </authorList>
    </citation>
    <scope>NUCLEOTIDE SEQUENCE</scope>
</reference>
<name>A0A094PQV1_9ZZZZ</name>
<organism evidence="1">
    <name type="scientific">freshwater metagenome</name>
    <dbReference type="NCBI Taxonomy" id="449393"/>
    <lineage>
        <taxon>unclassified sequences</taxon>
        <taxon>metagenomes</taxon>
        <taxon>ecological metagenomes</taxon>
    </lineage>
</organism>
<proteinExistence type="predicted"/>
<protein>
    <recommendedName>
        <fullName evidence="2">L-rhamnose mutarotase</fullName>
    </recommendedName>
</protein>
<evidence type="ECO:0000313" key="1">
    <source>
        <dbReference type="EMBL" id="KGA14145.1"/>
    </source>
</evidence>
<dbReference type="AlphaFoldDB" id="A0A094PQV1"/>
<dbReference type="InterPro" id="IPR011008">
    <property type="entry name" value="Dimeric_a/b-barrel"/>
</dbReference>
<evidence type="ECO:0008006" key="2">
    <source>
        <dbReference type="Google" id="ProtNLM"/>
    </source>
</evidence>
<dbReference type="GO" id="GO:0016857">
    <property type="term" value="F:racemase and epimerase activity, acting on carbohydrates and derivatives"/>
    <property type="evidence" value="ECO:0007669"/>
    <property type="project" value="InterPro"/>
</dbReference>
<sequence>MERVVFVQFIKEGCQGAYEKAHSPENLWPSIISECQAAGMHNYTGYIGGKDGRMVVGYFEVESLQKMMDYLAKSDVNTEWSKIINPLMETGGDVSNGSMEFMRPIWRIE</sequence>
<dbReference type="InterPro" id="IPR008000">
    <property type="entry name" value="Rham/fucose_mutarotase"/>
</dbReference>
<comment type="caution">
    <text evidence="1">The sequence shown here is derived from an EMBL/GenBank/DDBJ whole genome shotgun (WGS) entry which is preliminary data.</text>
</comment>
<dbReference type="SUPFAM" id="SSF54909">
    <property type="entry name" value="Dimeric alpha+beta barrel"/>
    <property type="match status" value="1"/>
</dbReference>
<dbReference type="Pfam" id="PF05336">
    <property type="entry name" value="rhaM"/>
    <property type="match status" value="1"/>
</dbReference>